<accession>A0A9W9JX90</accession>
<gene>
    <name evidence="9" type="ORF">NUU61_009001</name>
</gene>
<keyword evidence="4 5" id="KW-0472">Membrane</keyword>
<dbReference type="GeneID" id="81398695"/>
<comment type="subcellular location">
    <subcellularLocation>
        <location evidence="1">Membrane</location>
        <topology evidence="1">Multi-pass membrane protein</topology>
    </subcellularLocation>
</comment>
<keyword evidence="10" id="KW-1185">Reference proteome</keyword>
<feature type="region of interest" description="Disordered" evidence="6">
    <location>
        <begin position="330"/>
        <end position="352"/>
    </location>
</feature>
<dbReference type="GO" id="GO:0016020">
    <property type="term" value="C:membrane"/>
    <property type="evidence" value="ECO:0007669"/>
    <property type="project" value="UniProtKB-SubCell"/>
</dbReference>
<dbReference type="EMBL" id="JAPMSZ010000011">
    <property type="protein sequence ID" value="KAJ5084422.1"/>
    <property type="molecule type" value="Genomic_DNA"/>
</dbReference>
<sequence>MLDPFPQPPEWLRSLTEPYALRFNSPTLPDHIHEVLLAFAFYQFIHSCLSPWLSPILFPHHYPQFNRRTKVNWDIHVVSLVQSTLINAAALWVMFVDQERQSMSAGERVFGYTGACGMIQALAVGYFVYDLIVSIVYVRIFGIGLLFHAVSALWVFSLGFRPFVNFYAPVFILYELSSPFLNIHWFLDKVNMTGSRTQWYNGMLLLFVFFACRLVWGTWRSISVYWDMWYALQQTWSASSSSSPLLEPVNINAQVFHPVRDGSMCMDETCARANAEITRYAEHTAAGVPTWLVVTYVASNMILNSLNYFWFAKMVETVLKRFRQPPAAAVSEEEKQKMKEAGRPLAEKVPPSKEDFAQDVILEAAAKLEKEESALLQGDLLPEQISSAVDAKLGEELRRRRAELVAKVPLPGA</sequence>
<feature type="domain" description="TLC" evidence="8">
    <location>
        <begin position="68"/>
        <end position="323"/>
    </location>
</feature>
<dbReference type="GO" id="GO:0055088">
    <property type="term" value="P:lipid homeostasis"/>
    <property type="evidence" value="ECO:0007669"/>
    <property type="project" value="TreeGrafter"/>
</dbReference>
<dbReference type="Proteomes" id="UP001141434">
    <property type="component" value="Unassembled WGS sequence"/>
</dbReference>
<evidence type="ECO:0000313" key="10">
    <source>
        <dbReference type="Proteomes" id="UP001141434"/>
    </source>
</evidence>
<dbReference type="InterPro" id="IPR006634">
    <property type="entry name" value="TLC-dom"/>
</dbReference>
<dbReference type="PANTHER" id="PTHR13439">
    <property type="entry name" value="CT120 PROTEIN"/>
    <property type="match status" value="1"/>
</dbReference>
<feature type="transmembrane region" description="Helical" evidence="7">
    <location>
        <begin position="110"/>
        <end position="129"/>
    </location>
</feature>
<reference evidence="9" key="1">
    <citation type="submission" date="2022-11" db="EMBL/GenBank/DDBJ databases">
        <authorList>
            <person name="Petersen C."/>
        </authorList>
    </citation>
    <scope>NUCLEOTIDE SEQUENCE</scope>
    <source>
        <strain evidence="9">IBT 34128</strain>
    </source>
</reference>
<dbReference type="PANTHER" id="PTHR13439:SF0">
    <property type="entry name" value="TOPOISOMERASE I DAMAGE AFFECTED PROTEIN 4"/>
    <property type="match status" value="1"/>
</dbReference>
<evidence type="ECO:0000256" key="7">
    <source>
        <dbReference type="SAM" id="Phobius"/>
    </source>
</evidence>
<dbReference type="AlphaFoldDB" id="A0A9W9JX90"/>
<evidence type="ECO:0000256" key="2">
    <source>
        <dbReference type="ARBA" id="ARBA00022692"/>
    </source>
</evidence>
<dbReference type="OrthoDB" id="10266980at2759"/>
<dbReference type="GO" id="GO:0005783">
    <property type="term" value="C:endoplasmic reticulum"/>
    <property type="evidence" value="ECO:0007669"/>
    <property type="project" value="TreeGrafter"/>
</dbReference>
<reference evidence="9" key="2">
    <citation type="journal article" date="2023" name="IMA Fungus">
        <title>Comparative genomic study of the Penicillium genus elucidates a diverse pangenome and 15 lateral gene transfer events.</title>
        <authorList>
            <person name="Petersen C."/>
            <person name="Sorensen T."/>
            <person name="Nielsen M.R."/>
            <person name="Sondergaard T.E."/>
            <person name="Sorensen J.L."/>
            <person name="Fitzpatrick D.A."/>
            <person name="Frisvad J.C."/>
            <person name="Nielsen K.L."/>
        </authorList>
    </citation>
    <scope>NUCLEOTIDE SEQUENCE</scope>
    <source>
        <strain evidence="9">IBT 34128</strain>
    </source>
</reference>
<protein>
    <recommendedName>
        <fullName evidence="8">TLC domain-containing protein</fullName>
    </recommendedName>
</protein>
<evidence type="ECO:0000256" key="6">
    <source>
        <dbReference type="SAM" id="MobiDB-lite"/>
    </source>
</evidence>
<dbReference type="PROSITE" id="PS50922">
    <property type="entry name" value="TLC"/>
    <property type="match status" value="1"/>
</dbReference>
<evidence type="ECO:0000313" key="9">
    <source>
        <dbReference type="EMBL" id="KAJ5084422.1"/>
    </source>
</evidence>
<evidence type="ECO:0000256" key="4">
    <source>
        <dbReference type="ARBA" id="ARBA00023136"/>
    </source>
</evidence>
<evidence type="ECO:0000259" key="8">
    <source>
        <dbReference type="PROSITE" id="PS50922"/>
    </source>
</evidence>
<dbReference type="SMART" id="SM00724">
    <property type="entry name" value="TLC"/>
    <property type="match status" value="1"/>
</dbReference>
<organism evidence="9 10">
    <name type="scientific">Penicillium alfredii</name>
    <dbReference type="NCBI Taxonomy" id="1506179"/>
    <lineage>
        <taxon>Eukaryota</taxon>
        <taxon>Fungi</taxon>
        <taxon>Dikarya</taxon>
        <taxon>Ascomycota</taxon>
        <taxon>Pezizomycotina</taxon>
        <taxon>Eurotiomycetes</taxon>
        <taxon>Eurotiomycetidae</taxon>
        <taxon>Eurotiales</taxon>
        <taxon>Aspergillaceae</taxon>
        <taxon>Penicillium</taxon>
    </lineage>
</organism>
<feature type="transmembrane region" description="Helical" evidence="7">
    <location>
        <begin position="35"/>
        <end position="54"/>
    </location>
</feature>
<evidence type="ECO:0000256" key="3">
    <source>
        <dbReference type="ARBA" id="ARBA00022989"/>
    </source>
</evidence>
<dbReference type="Pfam" id="PF03798">
    <property type="entry name" value="TRAM_LAG1_CLN8"/>
    <property type="match status" value="1"/>
</dbReference>
<feature type="compositionally biased region" description="Basic and acidic residues" evidence="6">
    <location>
        <begin position="332"/>
        <end position="352"/>
    </location>
</feature>
<feature type="transmembrane region" description="Helical" evidence="7">
    <location>
        <begin position="136"/>
        <end position="160"/>
    </location>
</feature>
<evidence type="ECO:0000256" key="5">
    <source>
        <dbReference type="PROSITE-ProRule" id="PRU00205"/>
    </source>
</evidence>
<feature type="transmembrane region" description="Helical" evidence="7">
    <location>
        <begin position="166"/>
        <end position="187"/>
    </location>
</feature>
<name>A0A9W9JX90_9EURO</name>
<feature type="transmembrane region" description="Helical" evidence="7">
    <location>
        <begin position="291"/>
        <end position="311"/>
    </location>
</feature>
<feature type="transmembrane region" description="Helical" evidence="7">
    <location>
        <begin position="75"/>
        <end position="95"/>
    </location>
</feature>
<evidence type="ECO:0000256" key="1">
    <source>
        <dbReference type="ARBA" id="ARBA00004141"/>
    </source>
</evidence>
<keyword evidence="3 7" id="KW-1133">Transmembrane helix</keyword>
<keyword evidence="2 5" id="KW-0812">Transmembrane</keyword>
<proteinExistence type="predicted"/>
<dbReference type="InterPro" id="IPR050846">
    <property type="entry name" value="TLCD"/>
</dbReference>
<dbReference type="RefSeq" id="XP_056507819.1">
    <property type="nucleotide sequence ID" value="XM_056659526.1"/>
</dbReference>
<feature type="transmembrane region" description="Helical" evidence="7">
    <location>
        <begin position="199"/>
        <end position="219"/>
    </location>
</feature>
<comment type="caution">
    <text evidence="9">The sequence shown here is derived from an EMBL/GenBank/DDBJ whole genome shotgun (WGS) entry which is preliminary data.</text>
</comment>